<accession>A0ABW1I3E3</accession>
<name>A0ABW1I3E3_9PSEU</name>
<reference evidence="3" key="1">
    <citation type="journal article" date="2019" name="Int. J. Syst. Evol. Microbiol.">
        <title>The Global Catalogue of Microorganisms (GCM) 10K type strain sequencing project: providing services to taxonomists for standard genome sequencing and annotation.</title>
        <authorList>
            <consortium name="The Broad Institute Genomics Platform"/>
            <consortium name="The Broad Institute Genome Sequencing Center for Infectious Disease"/>
            <person name="Wu L."/>
            <person name="Ma J."/>
        </authorList>
    </citation>
    <scope>NUCLEOTIDE SEQUENCE [LARGE SCALE GENOMIC DNA]</scope>
    <source>
        <strain evidence="3">CGMCC 4.7397</strain>
    </source>
</reference>
<evidence type="ECO:0000256" key="1">
    <source>
        <dbReference type="SAM" id="SignalP"/>
    </source>
</evidence>
<proteinExistence type="predicted"/>
<protein>
    <submittedName>
        <fullName evidence="2">Uncharacterized protein</fullName>
    </submittedName>
</protein>
<gene>
    <name evidence="2" type="ORF">ACFQH9_06575</name>
</gene>
<sequence>MKVLRALLTSAVFATAGLLAVAGSAQAAPPQAVVVEDRILPQGDYCTNFAVHVVVYSASSDEHHPGFATGPGYAVVTNTTSNKSIRYNVSGPGTFTVNPDGGFSVSARGTNLFWTTKANSYPGVPQISYTSGPVSFTVAGSGKTTAYSHSGATTDVCAALS</sequence>
<dbReference type="RefSeq" id="WP_379564996.1">
    <property type="nucleotide sequence ID" value="NZ_JBHSQK010000011.1"/>
</dbReference>
<comment type="caution">
    <text evidence="2">The sequence shown here is derived from an EMBL/GenBank/DDBJ whole genome shotgun (WGS) entry which is preliminary data.</text>
</comment>
<dbReference type="Proteomes" id="UP001596119">
    <property type="component" value="Unassembled WGS sequence"/>
</dbReference>
<organism evidence="2 3">
    <name type="scientific">Pseudonocardia lutea</name>
    <dbReference type="NCBI Taxonomy" id="2172015"/>
    <lineage>
        <taxon>Bacteria</taxon>
        <taxon>Bacillati</taxon>
        <taxon>Actinomycetota</taxon>
        <taxon>Actinomycetes</taxon>
        <taxon>Pseudonocardiales</taxon>
        <taxon>Pseudonocardiaceae</taxon>
        <taxon>Pseudonocardia</taxon>
    </lineage>
</organism>
<feature type="signal peptide" evidence="1">
    <location>
        <begin position="1"/>
        <end position="27"/>
    </location>
</feature>
<dbReference type="EMBL" id="JBHSQK010000011">
    <property type="protein sequence ID" value="MFC5947935.1"/>
    <property type="molecule type" value="Genomic_DNA"/>
</dbReference>
<keyword evidence="1" id="KW-0732">Signal</keyword>
<feature type="chain" id="PRO_5045574826" evidence="1">
    <location>
        <begin position="28"/>
        <end position="161"/>
    </location>
</feature>
<evidence type="ECO:0000313" key="3">
    <source>
        <dbReference type="Proteomes" id="UP001596119"/>
    </source>
</evidence>
<evidence type="ECO:0000313" key="2">
    <source>
        <dbReference type="EMBL" id="MFC5947935.1"/>
    </source>
</evidence>
<keyword evidence="3" id="KW-1185">Reference proteome</keyword>